<evidence type="ECO:0000259" key="2">
    <source>
        <dbReference type="Pfam" id="PF13699"/>
    </source>
</evidence>
<reference evidence="3" key="1">
    <citation type="submission" date="2022-12" db="EMBL/GenBank/DDBJ databases">
        <title>New Phytohabitans aurantiacus sp. RD004123 nov., an actinomycete isolated from soil.</title>
        <authorList>
            <person name="Triningsih D.W."/>
            <person name="Harunari E."/>
            <person name="Igarashi Y."/>
        </authorList>
    </citation>
    <scope>NUCLEOTIDE SEQUENCE</scope>
    <source>
        <strain evidence="3">RD004123</strain>
    </source>
</reference>
<organism evidence="3 4">
    <name type="scientific">Phytohabitans aurantiacus</name>
    <dbReference type="NCBI Taxonomy" id="3016789"/>
    <lineage>
        <taxon>Bacteria</taxon>
        <taxon>Bacillati</taxon>
        <taxon>Actinomycetota</taxon>
        <taxon>Actinomycetes</taxon>
        <taxon>Micromonosporales</taxon>
        <taxon>Micromonosporaceae</taxon>
    </lineage>
</organism>
<dbReference type="EMBL" id="BSDI01000035">
    <property type="protein sequence ID" value="GLI00730.1"/>
    <property type="molecule type" value="Genomic_DNA"/>
</dbReference>
<sequence>MAGPAAAGTGRQGSARDAGGGTGAASPPILRRATSPSVEQSADVVGGLPVAGGKGETLSPQRRWEAAVAARPLEAPQALPARFHALASAVTGTALPPRYTTGPATRHALASAGALGATTGSVVHLPAPPARVPASVLAHELSHARQPVRRPRFLLASMSGAIDDDERGALAAGRGLLTNGANGGGLLGNGANGTHGASGPETGAGLVDRLPVGGGVGAVGAVTEVATRAARAAVIEAGASPFGGAGTGGPGLDGMGPGAMGPGGMGLGAMGPGGAGFGAPAGGFSGGGGSGAPASPPDGRTSGSTGGGTATSGVDAETASGAAAAGTSGGNAGVDMDMVVEAVEERLLREIERRGGRWAGVF</sequence>
<evidence type="ECO:0000313" key="3">
    <source>
        <dbReference type="EMBL" id="GLI00730.1"/>
    </source>
</evidence>
<evidence type="ECO:0000256" key="1">
    <source>
        <dbReference type="SAM" id="MobiDB-lite"/>
    </source>
</evidence>
<feature type="compositionally biased region" description="Gly residues" evidence="1">
    <location>
        <begin position="281"/>
        <end position="291"/>
    </location>
</feature>
<evidence type="ECO:0000313" key="4">
    <source>
        <dbReference type="Proteomes" id="UP001144280"/>
    </source>
</evidence>
<feature type="domain" description="eCIS core" evidence="2">
    <location>
        <begin position="98"/>
        <end position="147"/>
    </location>
</feature>
<dbReference type="InterPro" id="IPR025295">
    <property type="entry name" value="eCIS_core_dom"/>
</dbReference>
<proteinExistence type="predicted"/>
<dbReference type="Proteomes" id="UP001144280">
    <property type="component" value="Unassembled WGS sequence"/>
</dbReference>
<protein>
    <recommendedName>
        <fullName evidence="2">eCIS core domain-containing protein</fullName>
    </recommendedName>
</protein>
<accession>A0ABQ5R2S9</accession>
<feature type="region of interest" description="Disordered" evidence="1">
    <location>
        <begin position="1"/>
        <end position="59"/>
    </location>
</feature>
<dbReference type="Pfam" id="PF13699">
    <property type="entry name" value="eCIS_core"/>
    <property type="match status" value="1"/>
</dbReference>
<feature type="region of interest" description="Disordered" evidence="1">
    <location>
        <begin position="281"/>
        <end position="314"/>
    </location>
</feature>
<comment type="caution">
    <text evidence="3">The sequence shown here is derived from an EMBL/GenBank/DDBJ whole genome shotgun (WGS) entry which is preliminary data.</text>
</comment>
<name>A0ABQ5R2S9_9ACTN</name>
<keyword evidence="4" id="KW-1185">Reference proteome</keyword>
<gene>
    <name evidence="3" type="ORF">Pa4123_60060</name>
</gene>